<dbReference type="PANTHER" id="PTHR46825:SF9">
    <property type="entry name" value="BETA-LACTAMASE-RELATED DOMAIN-CONTAINING PROTEIN"/>
    <property type="match status" value="1"/>
</dbReference>
<comment type="similarity">
    <text evidence="1">Belongs to the peptidase S12 family.</text>
</comment>
<accession>A0AA40A1A7</accession>
<protein>
    <recommendedName>
        <fullName evidence="6">Beta-lactamase-related domain-containing protein</fullName>
    </recommendedName>
</protein>
<feature type="domain" description="Beta-lactamase-related" evidence="2">
    <location>
        <begin position="85"/>
        <end position="147"/>
    </location>
</feature>
<reference evidence="4" key="1">
    <citation type="submission" date="2023-06" db="EMBL/GenBank/DDBJ databases">
        <title>Genome-scale phylogeny and comparative genomics of the fungal order Sordariales.</title>
        <authorList>
            <consortium name="Lawrence Berkeley National Laboratory"/>
            <person name="Hensen N."/>
            <person name="Bonometti L."/>
            <person name="Westerberg I."/>
            <person name="Brannstrom I.O."/>
            <person name="Guillou S."/>
            <person name="Cros-Aarteil S."/>
            <person name="Calhoun S."/>
            <person name="Haridas S."/>
            <person name="Kuo A."/>
            <person name="Mondo S."/>
            <person name="Pangilinan J."/>
            <person name="Riley R."/>
            <person name="Labutti K."/>
            <person name="Andreopoulos B."/>
            <person name="Lipzen A."/>
            <person name="Chen C."/>
            <person name="Yanf M."/>
            <person name="Daum C."/>
            <person name="Ng V."/>
            <person name="Clum A."/>
            <person name="Steindorff A."/>
            <person name="Ohm R."/>
            <person name="Martin F."/>
            <person name="Silar P."/>
            <person name="Natvig D."/>
            <person name="Lalanne C."/>
            <person name="Gautier V."/>
            <person name="Ament-Velasquez S.L."/>
            <person name="Kruys A."/>
            <person name="Hutchinson M.I."/>
            <person name="Powell A.J."/>
            <person name="Barry K."/>
            <person name="Miller A.N."/>
            <person name="Grigoriev I.V."/>
            <person name="Debuchy R."/>
            <person name="Gladieux P."/>
            <person name="Thoren M.H."/>
            <person name="Johannesson H."/>
        </authorList>
    </citation>
    <scope>NUCLEOTIDE SEQUENCE</scope>
    <source>
        <strain evidence="4">SMH4607-1</strain>
    </source>
</reference>
<dbReference type="PANTHER" id="PTHR46825">
    <property type="entry name" value="D-ALANYL-D-ALANINE-CARBOXYPEPTIDASE/ENDOPEPTIDASE AMPH"/>
    <property type="match status" value="1"/>
</dbReference>
<dbReference type="Pfam" id="PF11954">
    <property type="entry name" value="DUF3471"/>
    <property type="match status" value="1"/>
</dbReference>
<keyword evidence="5" id="KW-1185">Reference proteome</keyword>
<dbReference type="Proteomes" id="UP001172102">
    <property type="component" value="Unassembled WGS sequence"/>
</dbReference>
<sequence length="500" mass="55054">MVNKLRQRRITTRNWKGVCSLLSTFVVSRIFLNKNYVLLKLSQLVNMVTISGAVLPVAGLHDGSSTEGSPFTSEFKKFALKTLEKWHVPGMGIAVISVDDFFLEGFGVADVEAQIPVTPDTLFMMGSTTKAFTDAVLGVLVDSGNFSTPRRTAPGYRATISRARTSSPTPSRASAASLPRLTLCGRYDTSRSRRSRALSLVAPEVKPEERLARGYWWDSEVDGYKELDPVPQRELRCVSGAGLIISSIRDYALWVKSQLEESGPLSKAAHAALREPKMTEGPGRGAWDPSPAYASGLVLGFGTAVFFLPDDGFGLVTVGNTDLGATVAGEVLLWKLVDDRLGVPEEKRFDWEKKWVNFTEGMGKKLENAVDILFPAYKSKPLPHSLLVEAYVGTYYHPAYRNMTLELEVTTSKGGQTTRILKADRSDFTWQTVATFEHVSGEYWVMSLKLAQAPASTLLADFAAAEFKVGVDGKVTQLGVEWRDTLSGVVDGWIWYDRID</sequence>
<dbReference type="InterPro" id="IPR050491">
    <property type="entry name" value="AmpC-like"/>
</dbReference>
<dbReference type="InterPro" id="IPR021860">
    <property type="entry name" value="Peptidase_S12_Pab87-rel_C"/>
</dbReference>
<dbReference type="SUPFAM" id="SSF56601">
    <property type="entry name" value="beta-lactamase/transpeptidase-like"/>
    <property type="match status" value="2"/>
</dbReference>
<proteinExistence type="inferred from homology"/>
<evidence type="ECO:0000259" key="3">
    <source>
        <dbReference type="Pfam" id="PF11954"/>
    </source>
</evidence>
<dbReference type="InterPro" id="IPR001466">
    <property type="entry name" value="Beta-lactam-related"/>
</dbReference>
<organism evidence="4 5">
    <name type="scientific">Lasiosphaeris hirsuta</name>
    <dbReference type="NCBI Taxonomy" id="260670"/>
    <lineage>
        <taxon>Eukaryota</taxon>
        <taxon>Fungi</taxon>
        <taxon>Dikarya</taxon>
        <taxon>Ascomycota</taxon>
        <taxon>Pezizomycotina</taxon>
        <taxon>Sordariomycetes</taxon>
        <taxon>Sordariomycetidae</taxon>
        <taxon>Sordariales</taxon>
        <taxon>Lasiosphaeriaceae</taxon>
        <taxon>Lasiosphaeris</taxon>
    </lineage>
</organism>
<dbReference type="Gene3D" id="3.40.710.10">
    <property type="entry name" value="DD-peptidase/beta-lactamase superfamily"/>
    <property type="match status" value="2"/>
</dbReference>
<evidence type="ECO:0000259" key="2">
    <source>
        <dbReference type="Pfam" id="PF00144"/>
    </source>
</evidence>
<dbReference type="InterPro" id="IPR012338">
    <property type="entry name" value="Beta-lactam/transpept-like"/>
</dbReference>
<name>A0AA40A1A7_9PEZI</name>
<dbReference type="EMBL" id="JAUKUA010000006">
    <property type="protein sequence ID" value="KAK0707492.1"/>
    <property type="molecule type" value="Genomic_DNA"/>
</dbReference>
<evidence type="ECO:0000313" key="4">
    <source>
        <dbReference type="EMBL" id="KAK0707492.1"/>
    </source>
</evidence>
<evidence type="ECO:0000256" key="1">
    <source>
        <dbReference type="ARBA" id="ARBA00038215"/>
    </source>
</evidence>
<dbReference type="AlphaFoldDB" id="A0AA40A1A7"/>
<comment type="caution">
    <text evidence="4">The sequence shown here is derived from an EMBL/GenBank/DDBJ whole genome shotgun (WGS) entry which is preliminary data.</text>
</comment>
<evidence type="ECO:0008006" key="6">
    <source>
        <dbReference type="Google" id="ProtNLM"/>
    </source>
</evidence>
<evidence type="ECO:0000313" key="5">
    <source>
        <dbReference type="Proteomes" id="UP001172102"/>
    </source>
</evidence>
<dbReference type="Pfam" id="PF00144">
    <property type="entry name" value="Beta-lactamase"/>
    <property type="match status" value="1"/>
</dbReference>
<gene>
    <name evidence="4" type="ORF">B0H67DRAFT_685799</name>
</gene>
<feature type="domain" description="Peptidase S12 Pab87-related C-terminal" evidence="3">
    <location>
        <begin position="379"/>
        <end position="483"/>
    </location>
</feature>